<dbReference type="AlphaFoldDB" id="A0A0M8MFH8"/>
<evidence type="ECO:0000313" key="3">
    <source>
        <dbReference type="Proteomes" id="UP000037755"/>
    </source>
</evidence>
<keyword evidence="3" id="KW-1185">Reference proteome</keyword>
<dbReference type="EMBL" id="LIYD01000005">
    <property type="protein sequence ID" value="KOS05171.1"/>
    <property type="molecule type" value="Genomic_DNA"/>
</dbReference>
<proteinExistence type="predicted"/>
<dbReference type="STRING" id="1202724.AM493_03300"/>
<dbReference type="OrthoDB" id="6400719at2"/>
<organism evidence="2 3">
    <name type="scientific">Flavobacterium akiainvivens</name>
    <dbReference type="NCBI Taxonomy" id="1202724"/>
    <lineage>
        <taxon>Bacteria</taxon>
        <taxon>Pseudomonadati</taxon>
        <taxon>Bacteroidota</taxon>
        <taxon>Flavobacteriia</taxon>
        <taxon>Flavobacteriales</taxon>
        <taxon>Flavobacteriaceae</taxon>
        <taxon>Flavobacterium</taxon>
    </lineage>
</organism>
<feature type="transmembrane region" description="Helical" evidence="1">
    <location>
        <begin position="69"/>
        <end position="89"/>
    </location>
</feature>
<feature type="transmembrane region" description="Helical" evidence="1">
    <location>
        <begin position="42"/>
        <end position="63"/>
    </location>
</feature>
<dbReference type="PATRIC" id="fig|1202724.3.peg.676"/>
<dbReference type="Proteomes" id="UP000037755">
    <property type="component" value="Unassembled WGS sequence"/>
</dbReference>
<sequence length="112" mass="12228">MDIKTIEEGKSTAITSYILVVGVLIAMSMNSEKRNAFASYHIRQALGLSILFVAIGYTLSGFSADAPEILLPFWLCMTVLWGYGLYTAISGQMRPMPIIGTLCQKVFKTIGA</sequence>
<comment type="caution">
    <text evidence="2">The sequence shown here is derived from an EMBL/GenBank/DDBJ whole genome shotgun (WGS) entry which is preliminary data.</text>
</comment>
<evidence type="ECO:0000256" key="1">
    <source>
        <dbReference type="SAM" id="Phobius"/>
    </source>
</evidence>
<feature type="transmembrane region" description="Helical" evidence="1">
    <location>
        <begin position="12"/>
        <end position="30"/>
    </location>
</feature>
<name>A0A0M8MFH8_9FLAO</name>
<keyword evidence="1" id="KW-0472">Membrane</keyword>
<reference evidence="2 3" key="1">
    <citation type="submission" date="2015-08" db="EMBL/GenBank/DDBJ databases">
        <title>Whole genome sequence of Flavobacterium akiainvivens IK-1T, from decaying Wikstroemia oahuensis, an endemic Hawaiian shrub.</title>
        <authorList>
            <person name="Wan X."/>
            <person name="Hou S."/>
            <person name="Saito J."/>
            <person name="Donachie S."/>
        </authorList>
    </citation>
    <scope>NUCLEOTIDE SEQUENCE [LARGE SCALE GENOMIC DNA]</scope>
    <source>
        <strain evidence="2 3">IK-1</strain>
    </source>
</reference>
<protein>
    <recommendedName>
        <fullName evidence="4">Import component protein</fullName>
    </recommendedName>
</protein>
<gene>
    <name evidence="2" type="ORF">AM493_03300</name>
</gene>
<keyword evidence="1" id="KW-1133">Transmembrane helix</keyword>
<evidence type="ECO:0008006" key="4">
    <source>
        <dbReference type="Google" id="ProtNLM"/>
    </source>
</evidence>
<dbReference type="RefSeq" id="WP_054406235.1">
    <property type="nucleotide sequence ID" value="NZ_FOYA01000006.1"/>
</dbReference>
<accession>A0A0M8MFH8</accession>
<evidence type="ECO:0000313" key="2">
    <source>
        <dbReference type="EMBL" id="KOS05171.1"/>
    </source>
</evidence>
<keyword evidence="1" id="KW-0812">Transmembrane</keyword>